<feature type="signal peptide" evidence="1">
    <location>
        <begin position="1"/>
        <end position="22"/>
    </location>
</feature>
<proteinExistence type="predicted"/>
<dbReference type="EMBL" id="HBUF01595010">
    <property type="protein sequence ID" value="CAG6774504.1"/>
    <property type="molecule type" value="Transcribed_RNA"/>
</dbReference>
<sequence>MTRTCQTVLLLICVCTLSEYECQEHVAENAPTTPGASSTQQVPPITMAYDKDTQEYYGGFRKPLVDYDRMDENAKKQHYRKCNVIVDGIPRRENEDIMQVVELIGRKLGYDYPMNVVTAAHRVRLAIPHKPEPIIIRLRSPGIVEKWIRAYRTKKLWRENWSMNEHLTKENEELMVLAKRWGRENNIRSVFTKNCALYYQPDRKDVPTLIKNREHFNWIMQHYREKELNRTSQLEYTTTQDIHSTVGSVAS</sequence>
<feature type="chain" id="PRO_5034574265" evidence="1">
    <location>
        <begin position="23"/>
        <end position="251"/>
    </location>
</feature>
<evidence type="ECO:0000313" key="2">
    <source>
        <dbReference type="EMBL" id="CAG6774504.1"/>
    </source>
</evidence>
<keyword evidence="1" id="KW-0732">Signal</keyword>
<accession>A0A8D9B0I0</accession>
<organism evidence="2">
    <name type="scientific">Cacopsylla melanoneura</name>
    <dbReference type="NCBI Taxonomy" id="428564"/>
    <lineage>
        <taxon>Eukaryota</taxon>
        <taxon>Metazoa</taxon>
        <taxon>Ecdysozoa</taxon>
        <taxon>Arthropoda</taxon>
        <taxon>Hexapoda</taxon>
        <taxon>Insecta</taxon>
        <taxon>Pterygota</taxon>
        <taxon>Neoptera</taxon>
        <taxon>Paraneoptera</taxon>
        <taxon>Hemiptera</taxon>
        <taxon>Sternorrhyncha</taxon>
        <taxon>Psylloidea</taxon>
        <taxon>Psyllidae</taxon>
        <taxon>Psyllinae</taxon>
        <taxon>Cacopsylla</taxon>
    </lineage>
</organism>
<protein>
    <submittedName>
        <fullName evidence="2">Uncharacterized protein</fullName>
    </submittedName>
</protein>
<dbReference type="AlphaFoldDB" id="A0A8D9B0I0"/>
<name>A0A8D9B0I0_9HEMI</name>
<reference evidence="2" key="1">
    <citation type="submission" date="2021-05" db="EMBL/GenBank/DDBJ databases">
        <authorList>
            <person name="Alioto T."/>
            <person name="Alioto T."/>
            <person name="Gomez Garrido J."/>
        </authorList>
    </citation>
    <scope>NUCLEOTIDE SEQUENCE</scope>
</reference>
<evidence type="ECO:0000256" key="1">
    <source>
        <dbReference type="SAM" id="SignalP"/>
    </source>
</evidence>